<dbReference type="EMBL" id="ML977377">
    <property type="protein sequence ID" value="KAF2105553.1"/>
    <property type="molecule type" value="Genomic_DNA"/>
</dbReference>
<evidence type="ECO:0000313" key="1">
    <source>
        <dbReference type="EMBL" id="KAF2105553.1"/>
    </source>
</evidence>
<accession>A0A6A5YF69</accession>
<gene>
    <name evidence="1" type="ORF">BDV96DRAFT_677350</name>
</gene>
<proteinExistence type="predicted"/>
<sequence length="188" mass="21260">MSTQNDLKDPIIARLELIALHLKRNNLLGQLQSLPSFSSLTFAAQLSHPHSLPLKLKIGTRMDDSCQEVWVLLQIPIKGTVCWYYANNIHGFTPALRCDIGEGVIESLAKADLTKVSLVKPFCWLLKEITRENVRHWHALTKWFFFMNGTITAETVRDGFEERLAQALGAVEKAKTTPLIRLYSAENT</sequence>
<dbReference type="AlphaFoldDB" id="A0A6A5YF69"/>
<keyword evidence="2" id="KW-1185">Reference proteome</keyword>
<protein>
    <submittedName>
        <fullName evidence="1">Uncharacterized protein</fullName>
    </submittedName>
</protein>
<evidence type="ECO:0000313" key="2">
    <source>
        <dbReference type="Proteomes" id="UP000799770"/>
    </source>
</evidence>
<dbReference type="Proteomes" id="UP000799770">
    <property type="component" value="Unassembled WGS sequence"/>
</dbReference>
<name>A0A6A5YF69_9PLEO</name>
<organism evidence="1 2">
    <name type="scientific">Lophiotrema nucula</name>
    <dbReference type="NCBI Taxonomy" id="690887"/>
    <lineage>
        <taxon>Eukaryota</taxon>
        <taxon>Fungi</taxon>
        <taxon>Dikarya</taxon>
        <taxon>Ascomycota</taxon>
        <taxon>Pezizomycotina</taxon>
        <taxon>Dothideomycetes</taxon>
        <taxon>Pleosporomycetidae</taxon>
        <taxon>Pleosporales</taxon>
        <taxon>Lophiotremataceae</taxon>
        <taxon>Lophiotrema</taxon>
    </lineage>
</organism>
<reference evidence="1" key="1">
    <citation type="journal article" date="2020" name="Stud. Mycol.">
        <title>101 Dothideomycetes genomes: a test case for predicting lifestyles and emergence of pathogens.</title>
        <authorList>
            <person name="Haridas S."/>
            <person name="Albert R."/>
            <person name="Binder M."/>
            <person name="Bloem J."/>
            <person name="Labutti K."/>
            <person name="Salamov A."/>
            <person name="Andreopoulos B."/>
            <person name="Baker S."/>
            <person name="Barry K."/>
            <person name="Bills G."/>
            <person name="Bluhm B."/>
            <person name="Cannon C."/>
            <person name="Castanera R."/>
            <person name="Culley D."/>
            <person name="Daum C."/>
            <person name="Ezra D."/>
            <person name="Gonzalez J."/>
            <person name="Henrissat B."/>
            <person name="Kuo A."/>
            <person name="Liang C."/>
            <person name="Lipzen A."/>
            <person name="Lutzoni F."/>
            <person name="Magnuson J."/>
            <person name="Mondo S."/>
            <person name="Nolan M."/>
            <person name="Ohm R."/>
            <person name="Pangilinan J."/>
            <person name="Park H.-J."/>
            <person name="Ramirez L."/>
            <person name="Alfaro M."/>
            <person name="Sun H."/>
            <person name="Tritt A."/>
            <person name="Yoshinaga Y."/>
            <person name="Zwiers L.-H."/>
            <person name="Turgeon B."/>
            <person name="Goodwin S."/>
            <person name="Spatafora J."/>
            <person name="Crous P."/>
            <person name="Grigoriev I."/>
        </authorList>
    </citation>
    <scope>NUCLEOTIDE SEQUENCE</scope>
    <source>
        <strain evidence="1">CBS 627.86</strain>
    </source>
</reference>